<feature type="domain" description="Glycine zipper 2TM" evidence="9">
    <location>
        <begin position="39"/>
        <end position="79"/>
    </location>
</feature>
<dbReference type="EMBL" id="JSWE01000058">
    <property type="protein sequence ID" value="KIE05883.1"/>
    <property type="molecule type" value="Genomic_DNA"/>
</dbReference>
<evidence type="ECO:0000256" key="8">
    <source>
        <dbReference type="SAM" id="SignalP"/>
    </source>
</evidence>
<evidence type="ECO:0000256" key="1">
    <source>
        <dbReference type="ARBA" id="ARBA00004459"/>
    </source>
</evidence>
<reference evidence="11 12" key="1">
    <citation type="submission" date="2014-11" db="EMBL/GenBank/DDBJ databases">
        <title>A Rickettsiales Symbiont of Amoebae With Ancient Features.</title>
        <authorList>
            <person name="Schulz F."/>
            <person name="Martijn J."/>
            <person name="Wascher F."/>
            <person name="Kostanjsek R."/>
            <person name="Ettema T.J."/>
            <person name="Horn M."/>
        </authorList>
    </citation>
    <scope>NUCLEOTIDE SEQUENCE [LARGE SCALE GENOMIC DNA]</scope>
    <source>
        <strain evidence="11 12">UWC36</strain>
    </source>
</reference>
<keyword evidence="5" id="KW-0564">Palmitate</keyword>
<evidence type="ECO:0000256" key="4">
    <source>
        <dbReference type="ARBA" id="ARBA00022729"/>
    </source>
</evidence>
<evidence type="ECO:0000256" key="3">
    <source>
        <dbReference type="ARBA" id="ARBA00015281"/>
    </source>
</evidence>
<feature type="domain" description="Surface antigen" evidence="10">
    <location>
        <begin position="84"/>
        <end position="165"/>
    </location>
</feature>
<evidence type="ECO:0000256" key="6">
    <source>
        <dbReference type="ARBA" id="ARBA00023237"/>
    </source>
</evidence>
<keyword evidence="12" id="KW-1185">Reference proteome</keyword>
<dbReference type="Pfam" id="PF05433">
    <property type="entry name" value="Rick_17kDa_Anti"/>
    <property type="match status" value="1"/>
</dbReference>
<evidence type="ECO:0000313" key="11">
    <source>
        <dbReference type="EMBL" id="KIE05883.1"/>
    </source>
</evidence>
<comment type="subcellular location">
    <subcellularLocation>
        <location evidence="1">Cell outer membrane</location>
        <topology evidence="1">Lipid-anchor</topology>
    </subcellularLocation>
</comment>
<dbReference type="PROSITE" id="PS51257">
    <property type="entry name" value="PROKAR_LIPOPROTEIN"/>
    <property type="match status" value="1"/>
</dbReference>
<keyword evidence="6" id="KW-0998">Cell outer membrane</keyword>
<keyword evidence="6" id="KW-0472">Membrane</keyword>
<evidence type="ECO:0000259" key="9">
    <source>
        <dbReference type="Pfam" id="PF05433"/>
    </source>
</evidence>
<protein>
    <recommendedName>
        <fullName evidence="3">17 kDa surface antigen</fullName>
    </recommendedName>
</protein>
<evidence type="ECO:0000256" key="7">
    <source>
        <dbReference type="ARBA" id="ARBA00023288"/>
    </source>
</evidence>
<dbReference type="InterPro" id="IPR016364">
    <property type="entry name" value="Surface_antigen_Rickettsia"/>
</dbReference>
<dbReference type="Proteomes" id="UP000031258">
    <property type="component" value="Unassembled WGS sequence"/>
</dbReference>
<dbReference type="Pfam" id="PF16998">
    <property type="entry name" value="17kDa_Anti_2"/>
    <property type="match status" value="1"/>
</dbReference>
<evidence type="ECO:0000259" key="10">
    <source>
        <dbReference type="Pfam" id="PF16998"/>
    </source>
</evidence>
<dbReference type="GO" id="GO:0009279">
    <property type="term" value="C:cell outer membrane"/>
    <property type="evidence" value="ECO:0007669"/>
    <property type="project" value="UniProtKB-SubCell"/>
</dbReference>
<feature type="signal peptide" evidence="8">
    <location>
        <begin position="1"/>
        <end position="25"/>
    </location>
</feature>
<organism evidence="11 12">
    <name type="scientific">Candidatus Jidaibacter acanthamoebae</name>
    <dbReference type="NCBI Taxonomy" id="86105"/>
    <lineage>
        <taxon>Bacteria</taxon>
        <taxon>Pseudomonadati</taxon>
        <taxon>Pseudomonadota</taxon>
        <taxon>Alphaproteobacteria</taxon>
        <taxon>Rickettsiales</taxon>
        <taxon>Candidatus Midichloriaceae</taxon>
        <taxon>Candidatus Jidaibacter</taxon>
    </lineage>
</organism>
<dbReference type="PIRSF" id="PIRSF002721">
    <property type="entry name" value="Surface_antigen_Rickettsia"/>
    <property type="match status" value="1"/>
</dbReference>
<comment type="caution">
    <text evidence="11">The sequence shown here is derived from an EMBL/GenBank/DDBJ whole genome shotgun (WGS) entry which is preliminary data.</text>
</comment>
<evidence type="ECO:0000256" key="2">
    <source>
        <dbReference type="ARBA" id="ARBA00008681"/>
    </source>
</evidence>
<dbReference type="STRING" id="86105.NF27_CG00630"/>
<accession>A0A0C1QPB9</accession>
<proteinExistence type="inferred from homology"/>
<name>A0A0C1QPB9_9RICK</name>
<dbReference type="AlphaFoldDB" id="A0A0C1QPB9"/>
<evidence type="ECO:0000313" key="12">
    <source>
        <dbReference type="Proteomes" id="UP000031258"/>
    </source>
</evidence>
<comment type="similarity">
    <text evidence="2">Belongs to the rickettsiale 17 kDa surface antigen family.</text>
</comment>
<sequence length="166" mass="17188">MMNGIFKKYVALTAVVFTLAGCDNMALTNEAGYANKRTIGGLTGAVAGAWVGSNMGKGKGQIAAIAAGTLLGALGGSSLGSSLDRADVANHNNTAQRALEANRTGVASTWSNPDTGASGVVTPAKTYEEHGKYCREYTQTVKVGNKIQEAYGKACRNPDGTWQIVQ</sequence>
<dbReference type="InterPro" id="IPR008816">
    <property type="entry name" value="Gly_zipper_2TM_dom"/>
</dbReference>
<evidence type="ECO:0000256" key="5">
    <source>
        <dbReference type="ARBA" id="ARBA00023139"/>
    </source>
</evidence>
<feature type="chain" id="PRO_5002155368" description="17 kDa surface antigen" evidence="8">
    <location>
        <begin position="26"/>
        <end position="166"/>
    </location>
</feature>
<dbReference type="InterPro" id="IPR032635">
    <property type="entry name" value="Anti_2"/>
</dbReference>
<keyword evidence="4 8" id="KW-0732">Signal</keyword>
<keyword evidence="7" id="KW-0449">Lipoprotein</keyword>
<gene>
    <name evidence="11" type="ORF">NF27_CG00630</name>
</gene>